<dbReference type="InterPro" id="IPR045238">
    <property type="entry name" value="Tim23-like"/>
</dbReference>
<dbReference type="Proteomes" id="UP001378960">
    <property type="component" value="Unassembled WGS sequence"/>
</dbReference>
<dbReference type="PANTHER" id="PTHR15371:SF0">
    <property type="entry name" value="SD19278P"/>
    <property type="match status" value="1"/>
</dbReference>
<feature type="region of interest" description="Disordered" evidence="5">
    <location>
        <begin position="1"/>
        <end position="37"/>
    </location>
</feature>
<comment type="subcellular location">
    <subcellularLocation>
        <location evidence="1">Membrane</location>
        <topology evidence="1">Multi-pass membrane protein</topology>
    </subcellularLocation>
</comment>
<comment type="caution">
    <text evidence="6">The sequence shown here is derived from an EMBL/GenBank/DDBJ whole genome shotgun (WGS) entry which is preliminary data.</text>
</comment>
<dbReference type="GO" id="GO:0005744">
    <property type="term" value="C:TIM23 mitochondrial import inner membrane translocase complex"/>
    <property type="evidence" value="ECO:0007669"/>
    <property type="project" value="TreeGrafter"/>
</dbReference>
<keyword evidence="4" id="KW-0472">Membrane</keyword>
<keyword evidence="3" id="KW-1133">Transmembrane helix</keyword>
<proteinExistence type="predicted"/>
<keyword evidence="2" id="KW-0812">Transmembrane</keyword>
<feature type="compositionally biased region" description="Polar residues" evidence="5">
    <location>
        <begin position="14"/>
        <end position="37"/>
    </location>
</feature>
<name>A0AAV5R8A5_PICKL</name>
<organism evidence="6 7">
    <name type="scientific">Pichia kluyveri</name>
    <name type="common">Yeast</name>
    <dbReference type="NCBI Taxonomy" id="36015"/>
    <lineage>
        <taxon>Eukaryota</taxon>
        <taxon>Fungi</taxon>
        <taxon>Dikarya</taxon>
        <taxon>Ascomycota</taxon>
        <taxon>Saccharomycotina</taxon>
        <taxon>Pichiomycetes</taxon>
        <taxon>Pichiales</taxon>
        <taxon>Pichiaceae</taxon>
        <taxon>Pichia</taxon>
    </lineage>
</organism>
<evidence type="ECO:0000313" key="6">
    <source>
        <dbReference type="EMBL" id="GMM47761.1"/>
    </source>
</evidence>
<dbReference type="PANTHER" id="PTHR15371">
    <property type="entry name" value="TIM23"/>
    <property type="match status" value="1"/>
</dbReference>
<evidence type="ECO:0000256" key="5">
    <source>
        <dbReference type="SAM" id="MobiDB-lite"/>
    </source>
</evidence>
<dbReference type="Pfam" id="PF02466">
    <property type="entry name" value="Tim17"/>
    <property type="match status" value="1"/>
</dbReference>
<reference evidence="6 7" key="1">
    <citation type="journal article" date="2023" name="Elife">
        <title>Identification of key yeast species and microbe-microbe interactions impacting larval growth of Drosophila in the wild.</title>
        <authorList>
            <person name="Mure A."/>
            <person name="Sugiura Y."/>
            <person name="Maeda R."/>
            <person name="Honda K."/>
            <person name="Sakurai N."/>
            <person name="Takahashi Y."/>
            <person name="Watada M."/>
            <person name="Katoh T."/>
            <person name="Gotoh A."/>
            <person name="Gotoh Y."/>
            <person name="Taniguchi I."/>
            <person name="Nakamura K."/>
            <person name="Hayashi T."/>
            <person name="Katayama T."/>
            <person name="Uemura T."/>
            <person name="Hattori Y."/>
        </authorList>
    </citation>
    <scope>NUCLEOTIDE SEQUENCE [LARGE SCALE GENOMIC DNA]</scope>
    <source>
        <strain evidence="6 7">PK-24</strain>
    </source>
</reference>
<keyword evidence="7" id="KW-1185">Reference proteome</keyword>
<accession>A0AAV5R8A5</accession>
<evidence type="ECO:0000256" key="2">
    <source>
        <dbReference type="ARBA" id="ARBA00022692"/>
    </source>
</evidence>
<gene>
    <name evidence="6" type="ORF">DAPK24_043590</name>
</gene>
<evidence type="ECO:0000313" key="7">
    <source>
        <dbReference type="Proteomes" id="UP001378960"/>
    </source>
</evidence>
<sequence>MWLFGGSSKKQEDNTVVASTPSSEFVSEKSNTPEITNSLQSSFPTIPTFDASKLHPLAGLDKELEYLELDDEKLSTIKGTGNGILPSRGWSDDLCYGTGTLYVSGLGLGGLIGFNEGLKNLPSGSIDHVTGVVKPAPFKLKLNTVLNQVTKHGPHIGNSAGVLGLLYNIIDSSLDAYRGQHDDLNSLLSGALAGAIFKSTSGIKAMGYSTGMMTLAAATWCGFKRLIN</sequence>
<evidence type="ECO:0000256" key="1">
    <source>
        <dbReference type="ARBA" id="ARBA00004141"/>
    </source>
</evidence>
<dbReference type="AlphaFoldDB" id="A0AAV5R8A5"/>
<evidence type="ECO:0000256" key="3">
    <source>
        <dbReference type="ARBA" id="ARBA00022989"/>
    </source>
</evidence>
<dbReference type="EMBL" id="BTGB01000009">
    <property type="protein sequence ID" value="GMM47761.1"/>
    <property type="molecule type" value="Genomic_DNA"/>
</dbReference>
<evidence type="ECO:0000256" key="4">
    <source>
        <dbReference type="ARBA" id="ARBA00023136"/>
    </source>
</evidence>
<dbReference type="GO" id="GO:0008320">
    <property type="term" value="F:protein transmembrane transporter activity"/>
    <property type="evidence" value="ECO:0007669"/>
    <property type="project" value="TreeGrafter"/>
</dbReference>
<protein>
    <submittedName>
        <fullName evidence="6">Protein transporter</fullName>
    </submittedName>
</protein>
<dbReference type="GO" id="GO:0030150">
    <property type="term" value="P:protein import into mitochondrial matrix"/>
    <property type="evidence" value="ECO:0007669"/>
    <property type="project" value="TreeGrafter"/>
</dbReference>